<proteinExistence type="predicted"/>
<comment type="caution">
    <text evidence="2">The sequence shown here is derived from an EMBL/GenBank/DDBJ whole genome shotgun (WGS) entry which is preliminary data.</text>
</comment>
<organism evidence="2 3">
    <name type="scientific">Polyrhizophydium stewartii</name>
    <dbReference type="NCBI Taxonomy" id="2732419"/>
    <lineage>
        <taxon>Eukaryota</taxon>
        <taxon>Fungi</taxon>
        <taxon>Fungi incertae sedis</taxon>
        <taxon>Chytridiomycota</taxon>
        <taxon>Chytridiomycota incertae sedis</taxon>
        <taxon>Chytridiomycetes</taxon>
        <taxon>Rhizophydiales</taxon>
        <taxon>Rhizophydiales incertae sedis</taxon>
        <taxon>Polyrhizophydium</taxon>
    </lineage>
</organism>
<feature type="region of interest" description="Disordered" evidence="1">
    <location>
        <begin position="328"/>
        <end position="373"/>
    </location>
</feature>
<name>A0ABR4N7N8_9FUNG</name>
<feature type="compositionally biased region" description="Low complexity" evidence="1">
    <location>
        <begin position="436"/>
        <end position="461"/>
    </location>
</feature>
<evidence type="ECO:0000313" key="2">
    <source>
        <dbReference type="EMBL" id="KAL2915550.1"/>
    </source>
</evidence>
<reference evidence="2 3" key="1">
    <citation type="submission" date="2023-09" db="EMBL/GenBank/DDBJ databases">
        <title>Pangenome analysis of Batrachochytrium dendrobatidis and related Chytrids.</title>
        <authorList>
            <person name="Yacoub M.N."/>
            <person name="Stajich J.E."/>
            <person name="James T.Y."/>
        </authorList>
    </citation>
    <scope>NUCLEOTIDE SEQUENCE [LARGE SCALE GENOMIC DNA]</scope>
    <source>
        <strain evidence="2 3">JEL0888</strain>
    </source>
</reference>
<accession>A0ABR4N7N8</accession>
<feature type="region of interest" description="Disordered" evidence="1">
    <location>
        <begin position="277"/>
        <end position="315"/>
    </location>
</feature>
<evidence type="ECO:0000256" key="1">
    <source>
        <dbReference type="SAM" id="MobiDB-lite"/>
    </source>
</evidence>
<feature type="region of interest" description="Disordered" evidence="1">
    <location>
        <begin position="20"/>
        <end position="60"/>
    </location>
</feature>
<feature type="compositionally biased region" description="Basic residues" evidence="1">
    <location>
        <begin position="277"/>
        <end position="288"/>
    </location>
</feature>
<protein>
    <recommendedName>
        <fullName evidence="4">Solute carrier family 40 protein</fullName>
    </recommendedName>
</protein>
<feature type="region of interest" description="Disordered" evidence="1">
    <location>
        <begin position="398"/>
        <end position="465"/>
    </location>
</feature>
<gene>
    <name evidence="2" type="ORF">HK105_204952</name>
</gene>
<keyword evidence="3" id="KW-1185">Reference proteome</keyword>
<sequence length="592" mass="61222">MTISPAPALSALVPEALSALDRPQAQAPQAAAPADPPHSAARRARRAARRAGSPLAAAQRRERLDRLENEVLAVICGSLADTNDRPQDSSLRDSMLIFATLFGSLCTRSALTYPFAVKCRRQICGPMLVGAHEHVRMASFGPIRWSGLVLQTACSTAGWFLARNLPVVGWVTARGARQPDTSRTGELLRNAATGGIGFALSLPLFVESVVQSVGGSQLLARRAANSWLASARFMMSSPAAFSAVVLRSASVLGLMFVCGSVYDGVHAAVFHAVKHVAGKVQRPSKRRQHSAESTKAQSRHTSPMRMPPAHAAHAGATGPVVLSVETVDQDPPVLPGTPRPASATPQSGRAHGAGAIWSDGDGTGADPDATADLDTDPAALLEHEAATADAQAPVLDGHLSQGDQQESEPHGSSRDRRSNGGRQRGADPHDQPIVRPPAAAASSTSSSPLRRQPSSQAAASDADNHDEPGLVTFYTTISASFFGHLVARAATMPLEGLLVHMVVQQATGAARGAGVGGFWAAAVSALVGGRAAGGSVGQDMVRCLLVEAAVSWLALECGWMAFRMVLQAPHASVAAAAVATHGAGPAAGRGAE</sequence>
<dbReference type="EMBL" id="JADGIZ020000023">
    <property type="protein sequence ID" value="KAL2915550.1"/>
    <property type="molecule type" value="Genomic_DNA"/>
</dbReference>
<feature type="compositionally biased region" description="Basic residues" evidence="1">
    <location>
        <begin position="40"/>
        <end position="49"/>
    </location>
</feature>
<feature type="compositionally biased region" description="Basic and acidic residues" evidence="1">
    <location>
        <begin position="407"/>
        <end position="432"/>
    </location>
</feature>
<evidence type="ECO:0000313" key="3">
    <source>
        <dbReference type="Proteomes" id="UP001527925"/>
    </source>
</evidence>
<feature type="compositionally biased region" description="Polar residues" evidence="1">
    <location>
        <begin position="291"/>
        <end position="301"/>
    </location>
</feature>
<evidence type="ECO:0008006" key="4">
    <source>
        <dbReference type="Google" id="ProtNLM"/>
    </source>
</evidence>
<feature type="compositionally biased region" description="Low complexity" evidence="1">
    <location>
        <begin position="20"/>
        <end position="39"/>
    </location>
</feature>
<dbReference type="Proteomes" id="UP001527925">
    <property type="component" value="Unassembled WGS sequence"/>
</dbReference>